<organism evidence="2 3">
    <name type="scientific">Saponaria officinalis</name>
    <name type="common">Common soapwort</name>
    <name type="synonym">Lychnis saponaria</name>
    <dbReference type="NCBI Taxonomy" id="3572"/>
    <lineage>
        <taxon>Eukaryota</taxon>
        <taxon>Viridiplantae</taxon>
        <taxon>Streptophyta</taxon>
        <taxon>Embryophyta</taxon>
        <taxon>Tracheophyta</taxon>
        <taxon>Spermatophyta</taxon>
        <taxon>Magnoliopsida</taxon>
        <taxon>eudicotyledons</taxon>
        <taxon>Gunneridae</taxon>
        <taxon>Pentapetalae</taxon>
        <taxon>Caryophyllales</taxon>
        <taxon>Caryophyllaceae</taxon>
        <taxon>Caryophylleae</taxon>
        <taxon>Saponaria</taxon>
    </lineage>
</organism>
<dbReference type="EMBL" id="JBDFQZ010000013">
    <property type="protein sequence ID" value="KAK9669479.1"/>
    <property type="molecule type" value="Genomic_DNA"/>
</dbReference>
<dbReference type="Proteomes" id="UP001443914">
    <property type="component" value="Unassembled WGS sequence"/>
</dbReference>
<reference evidence="2" key="1">
    <citation type="submission" date="2024-03" db="EMBL/GenBank/DDBJ databases">
        <title>WGS assembly of Saponaria officinalis var. Norfolk2.</title>
        <authorList>
            <person name="Jenkins J."/>
            <person name="Shu S."/>
            <person name="Grimwood J."/>
            <person name="Barry K."/>
            <person name="Goodstein D."/>
            <person name="Schmutz J."/>
            <person name="Leebens-Mack J."/>
            <person name="Osbourn A."/>
        </authorList>
    </citation>
    <scope>NUCLEOTIDE SEQUENCE [LARGE SCALE GENOMIC DNA]</scope>
    <source>
        <strain evidence="2">JIC</strain>
    </source>
</reference>
<evidence type="ECO:0000256" key="1">
    <source>
        <dbReference type="SAM" id="MobiDB-lite"/>
    </source>
</evidence>
<accession>A0AAW1GXB5</accession>
<sequence length="165" mass="18781">MASSDKNGYEMGKKGFDVPSFEAADYKVAEVDVEVKKEAVVEVVNNEVVVGKDRWNGVNRDDLDPNEVFKTSESEGKYTITTSEATFTYSRPGYRGYRYCHLNEDGKYVMWDNLLGKEVVYNGSLDTDSEYNKRWCKRQKRDDTSSDSNEVSSHPRAKKPKSTST</sequence>
<keyword evidence="3" id="KW-1185">Reference proteome</keyword>
<gene>
    <name evidence="2" type="ORF">RND81_13G133400</name>
</gene>
<comment type="caution">
    <text evidence="2">The sequence shown here is derived from an EMBL/GenBank/DDBJ whole genome shotgun (WGS) entry which is preliminary data.</text>
</comment>
<evidence type="ECO:0000313" key="3">
    <source>
        <dbReference type="Proteomes" id="UP001443914"/>
    </source>
</evidence>
<evidence type="ECO:0000313" key="2">
    <source>
        <dbReference type="EMBL" id="KAK9669479.1"/>
    </source>
</evidence>
<dbReference type="AlphaFoldDB" id="A0AAW1GXB5"/>
<feature type="region of interest" description="Disordered" evidence="1">
    <location>
        <begin position="132"/>
        <end position="165"/>
    </location>
</feature>
<feature type="compositionally biased region" description="Basic residues" evidence="1">
    <location>
        <begin position="155"/>
        <end position="165"/>
    </location>
</feature>
<protein>
    <submittedName>
        <fullName evidence="2">Uncharacterized protein</fullName>
    </submittedName>
</protein>
<proteinExistence type="predicted"/>
<name>A0AAW1GXB5_SAPOF</name>